<dbReference type="GO" id="GO:0006032">
    <property type="term" value="P:chitin catabolic process"/>
    <property type="evidence" value="ECO:0007669"/>
    <property type="project" value="UniProtKB-KW"/>
</dbReference>
<comment type="catalytic activity">
    <reaction evidence="1">
        <text>Random endo-hydrolysis of N-acetyl-beta-D-glucosaminide (1-&gt;4)-beta-linkages in chitin and chitodextrins.</text>
        <dbReference type="EC" id="3.2.1.14"/>
    </reaction>
</comment>
<evidence type="ECO:0000256" key="10">
    <source>
        <dbReference type="ARBA" id="ARBA00023277"/>
    </source>
</evidence>
<evidence type="ECO:0000256" key="1">
    <source>
        <dbReference type="ARBA" id="ARBA00000822"/>
    </source>
</evidence>
<keyword evidence="7 13" id="KW-0378">Hydrolase</keyword>
<reference evidence="16" key="1">
    <citation type="submission" date="2022-04" db="EMBL/GenBank/DDBJ databases">
        <title>Carnegiea gigantea Genome sequencing and assembly v2.</title>
        <authorList>
            <person name="Copetti D."/>
            <person name="Sanderson M.J."/>
            <person name="Burquez A."/>
            <person name="Wojciechowski M.F."/>
        </authorList>
    </citation>
    <scope>NUCLEOTIDE SEQUENCE</scope>
    <source>
        <strain evidence="16">SGP5-SGP5p</strain>
        <tissue evidence="16">Aerial part</tissue>
    </source>
</reference>
<evidence type="ECO:0000256" key="8">
    <source>
        <dbReference type="ARBA" id="ARBA00023024"/>
    </source>
</evidence>
<keyword evidence="10" id="KW-0119">Carbohydrate metabolism</keyword>
<gene>
    <name evidence="16" type="ORF">Cgig2_007908</name>
</gene>
<evidence type="ECO:0000256" key="12">
    <source>
        <dbReference type="ARBA" id="ARBA00023326"/>
    </source>
</evidence>
<accession>A0A9Q1KEL1</accession>
<dbReference type="CDD" id="cd02877">
    <property type="entry name" value="GH18_hevamine_XipI_class_III"/>
    <property type="match status" value="1"/>
</dbReference>
<dbReference type="PANTHER" id="PTHR45708">
    <property type="entry name" value="ENDOCHITINASE"/>
    <property type="match status" value="1"/>
</dbReference>
<dbReference type="EC" id="3.2.1.14" evidence="4"/>
<dbReference type="InterPro" id="IPR017853">
    <property type="entry name" value="GH"/>
</dbReference>
<evidence type="ECO:0000313" key="16">
    <source>
        <dbReference type="EMBL" id="KAJ8442070.1"/>
    </source>
</evidence>
<dbReference type="InterPro" id="IPR001223">
    <property type="entry name" value="Glyco_hydro18_cat"/>
</dbReference>
<comment type="subcellular location">
    <subcellularLocation>
        <location evidence="2">Secreted</location>
    </subcellularLocation>
</comment>
<dbReference type="GO" id="GO:0008843">
    <property type="term" value="F:endochitinase activity"/>
    <property type="evidence" value="ECO:0007669"/>
    <property type="project" value="UniProtKB-EC"/>
</dbReference>
<evidence type="ECO:0000256" key="3">
    <source>
        <dbReference type="ARBA" id="ARBA00009121"/>
    </source>
</evidence>
<dbReference type="OrthoDB" id="6020543at2759"/>
<evidence type="ECO:0000256" key="2">
    <source>
        <dbReference type="ARBA" id="ARBA00004613"/>
    </source>
</evidence>
<name>A0A9Q1KEL1_9CARY</name>
<dbReference type="InterPro" id="IPR045321">
    <property type="entry name" value="Cts1-like"/>
</dbReference>
<dbReference type="InterPro" id="IPR001579">
    <property type="entry name" value="Glyco_hydro_18_chit_AS"/>
</dbReference>
<dbReference type="SUPFAM" id="SSF51445">
    <property type="entry name" value="(Trans)glycosidases"/>
    <property type="match status" value="1"/>
</dbReference>
<dbReference type="PROSITE" id="PS01095">
    <property type="entry name" value="GH18_1"/>
    <property type="match status" value="1"/>
</dbReference>
<keyword evidence="6 14" id="KW-0732">Signal</keyword>
<dbReference type="GO" id="GO:0000272">
    <property type="term" value="P:polysaccharide catabolic process"/>
    <property type="evidence" value="ECO:0007669"/>
    <property type="project" value="UniProtKB-KW"/>
</dbReference>
<comment type="caution">
    <text evidence="16">The sequence shown here is derived from an EMBL/GenBank/DDBJ whole genome shotgun (WGS) entry which is preliminary data.</text>
</comment>
<dbReference type="EMBL" id="JAKOGI010000147">
    <property type="protein sequence ID" value="KAJ8442070.1"/>
    <property type="molecule type" value="Genomic_DNA"/>
</dbReference>
<organism evidence="16 17">
    <name type="scientific">Carnegiea gigantea</name>
    <dbReference type="NCBI Taxonomy" id="171969"/>
    <lineage>
        <taxon>Eukaryota</taxon>
        <taxon>Viridiplantae</taxon>
        <taxon>Streptophyta</taxon>
        <taxon>Embryophyta</taxon>
        <taxon>Tracheophyta</taxon>
        <taxon>Spermatophyta</taxon>
        <taxon>Magnoliopsida</taxon>
        <taxon>eudicotyledons</taxon>
        <taxon>Gunneridae</taxon>
        <taxon>Pentapetalae</taxon>
        <taxon>Caryophyllales</taxon>
        <taxon>Cactineae</taxon>
        <taxon>Cactaceae</taxon>
        <taxon>Cactoideae</taxon>
        <taxon>Echinocereeae</taxon>
        <taxon>Carnegiea</taxon>
    </lineage>
</organism>
<evidence type="ECO:0000256" key="5">
    <source>
        <dbReference type="ARBA" id="ARBA00022525"/>
    </source>
</evidence>
<feature type="signal peptide" evidence="14">
    <location>
        <begin position="1"/>
        <end position="21"/>
    </location>
</feature>
<dbReference type="InterPro" id="IPR050542">
    <property type="entry name" value="Glycosyl_Hydrlase18_Chitinase"/>
</dbReference>
<evidence type="ECO:0000259" key="15">
    <source>
        <dbReference type="PROSITE" id="PS51910"/>
    </source>
</evidence>
<evidence type="ECO:0000256" key="9">
    <source>
        <dbReference type="ARBA" id="ARBA00023157"/>
    </source>
</evidence>
<dbReference type="PROSITE" id="PS51910">
    <property type="entry name" value="GH18_2"/>
    <property type="match status" value="1"/>
</dbReference>
<dbReference type="GO" id="GO:0005576">
    <property type="term" value="C:extracellular region"/>
    <property type="evidence" value="ECO:0007669"/>
    <property type="project" value="UniProtKB-SubCell"/>
</dbReference>
<dbReference type="PANTHER" id="PTHR45708:SF22">
    <property type="entry name" value="ACIDIC ENDOCHITINASE"/>
    <property type="match status" value="1"/>
</dbReference>
<keyword evidence="11 13" id="KW-0326">Glycosidase</keyword>
<evidence type="ECO:0000313" key="17">
    <source>
        <dbReference type="Proteomes" id="UP001153076"/>
    </source>
</evidence>
<dbReference type="Gene3D" id="3.20.20.80">
    <property type="entry name" value="Glycosidases"/>
    <property type="match status" value="1"/>
</dbReference>
<keyword evidence="17" id="KW-1185">Reference proteome</keyword>
<protein>
    <recommendedName>
        <fullName evidence="4">chitinase</fullName>
        <ecNumber evidence="4">3.2.1.14</ecNumber>
    </recommendedName>
</protein>
<feature type="chain" id="PRO_5040136549" description="chitinase" evidence="14">
    <location>
        <begin position="22"/>
        <end position="292"/>
    </location>
</feature>
<proteinExistence type="inferred from homology"/>
<dbReference type="AlphaFoldDB" id="A0A9Q1KEL1"/>
<sequence length="292" mass="31108">MALLGLTSFIAISQLVSLCHGAGIATYWGQNTNEGTLAAACATGNYQYINIGFLNVFGNGRTPQVNLAGHCNPQTPGSCRSVGNDITGCQQRGIKVLLSLGGAVGSYSLSSAADARQVADYLWNNFLGGSSGSRPFGTAVLDGIDFDIEAGNGQFWDVLARALQARSTPQRKVYLSAAPQCPFPDAHLSTAINTGVFDYVWVQFYNNPPCQYANSNANNLLSSWNRWTSVNARQIFLGIPAAPAAAGSGYIPPDALKTQVLPRIKTSPKYGGVMLWSRFYDKGYSTSIKGSI</sequence>
<dbReference type="FunFam" id="3.20.20.80:FF:000015">
    <property type="entry name" value="Acidic endochitinase SE2"/>
    <property type="match status" value="1"/>
</dbReference>
<keyword evidence="5" id="KW-0964">Secreted</keyword>
<evidence type="ECO:0000256" key="11">
    <source>
        <dbReference type="ARBA" id="ARBA00023295"/>
    </source>
</evidence>
<dbReference type="Pfam" id="PF00704">
    <property type="entry name" value="Glyco_hydro_18"/>
    <property type="match status" value="1"/>
</dbReference>
<feature type="domain" description="GH18" evidence="15">
    <location>
        <begin position="22"/>
        <end position="292"/>
    </location>
</feature>
<evidence type="ECO:0000256" key="4">
    <source>
        <dbReference type="ARBA" id="ARBA00012729"/>
    </source>
</evidence>
<evidence type="ECO:0000256" key="13">
    <source>
        <dbReference type="RuleBase" id="RU000489"/>
    </source>
</evidence>
<dbReference type="Proteomes" id="UP001153076">
    <property type="component" value="Unassembled WGS sequence"/>
</dbReference>
<evidence type="ECO:0000256" key="7">
    <source>
        <dbReference type="ARBA" id="ARBA00022801"/>
    </source>
</evidence>
<keyword evidence="9" id="KW-1015">Disulfide bond</keyword>
<evidence type="ECO:0000256" key="14">
    <source>
        <dbReference type="SAM" id="SignalP"/>
    </source>
</evidence>
<keyword evidence="8" id="KW-0146">Chitin degradation</keyword>
<evidence type="ECO:0000256" key="6">
    <source>
        <dbReference type="ARBA" id="ARBA00022729"/>
    </source>
</evidence>
<comment type="similarity">
    <text evidence="3">Belongs to the glycosyl hydrolase 18 family. Chitinase class II subfamily.</text>
</comment>
<keyword evidence="12" id="KW-0624">Polysaccharide degradation</keyword>